<dbReference type="RefSeq" id="WP_127195098.1">
    <property type="nucleotide sequence ID" value="NZ_RZNY01000051.1"/>
</dbReference>
<keyword evidence="3" id="KW-1185">Reference proteome</keyword>
<reference evidence="2 3" key="1">
    <citation type="submission" date="2018-12" db="EMBL/GenBank/DDBJ databases">
        <authorList>
            <person name="Sun L."/>
            <person name="Chen Z."/>
        </authorList>
    </citation>
    <scope>NUCLEOTIDE SEQUENCE [LARGE SCALE GENOMIC DNA]</scope>
    <source>
        <strain evidence="2 3">DSM 15890</strain>
    </source>
</reference>
<dbReference type="Proteomes" id="UP000279446">
    <property type="component" value="Unassembled WGS sequence"/>
</dbReference>
<feature type="transmembrane region" description="Helical" evidence="1">
    <location>
        <begin position="96"/>
        <end position="115"/>
    </location>
</feature>
<feature type="transmembrane region" description="Helical" evidence="1">
    <location>
        <begin position="7"/>
        <end position="28"/>
    </location>
</feature>
<accession>A0A3S1BG34</accession>
<keyword evidence="1" id="KW-0812">Transmembrane</keyword>
<name>A0A3S1BG34_9BACL</name>
<protein>
    <submittedName>
        <fullName evidence="2">Uncharacterized protein</fullName>
    </submittedName>
</protein>
<organism evidence="2 3">
    <name type="scientific">Paenibacillus anaericanus</name>
    <dbReference type="NCBI Taxonomy" id="170367"/>
    <lineage>
        <taxon>Bacteria</taxon>
        <taxon>Bacillati</taxon>
        <taxon>Bacillota</taxon>
        <taxon>Bacilli</taxon>
        <taxon>Bacillales</taxon>
        <taxon>Paenibacillaceae</taxon>
        <taxon>Paenibacillus</taxon>
    </lineage>
</organism>
<evidence type="ECO:0000313" key="2">
    <source>
        <dbReference type="EMBL" id="RUT38698.1"/>
    </source>
</evidence>
<comment type="caution">
    <text evidence="2">The sequence shown here is derived from an EMBL/GenBank/DDBJ whole genome shotgun (WGS) entry which is preliminary data.</text>
</comment>
<dbReference type="EMBL" id="RZNY01000051">
    <property type="protein sequence ID" value="RUT38698.1"/>
    <property type="molecule type" value="Genomic_DNA"/>
</dbReference>
<feature type="transmembrane region" description="Helical" evidence="1">
    <location>
        <begin position="40"/>
        <end position="59"/>
    </location>
</feature>
<sequence>MFNKTTALAKAICFYFKPLFIILLLFMFLKDIPILTRYPLVYVLVSLFPAGWHLINRLYNGGHLRLNDSISILHDTFWVGSPFEMTMYLVNKSFKLLVSILLGWLGAIFIVVDFLKMVGGQRMIDVKY</sequence>
<keyword evidence="1" id="KW-1133">Transmembrane helix</keyword>
<gene>
    <name evidence="2" type="ORF">EJP82_26660</name>
</gene>
<keyword evidence="1" id="KW-0472">Membrane</keyword>
<dbReference type="AlphaFoldDB" id="A0A3S1BG34"/>
<evidence type="ECO:0000313" key="3">
    <source>
        <dbReference type="Proteomes" id="UP000279446"/>
    </source>
</evidence>
<proteinExistence type="predicted"/>
<evidence type="ECO:0000256" key="1">
    <source>
        <dbReference type="SAM" id="Phobius"/>
    </source>
</evidence>